<dbReference type="STRING" id="1653476.THC_1764"/>
<protein>
    <submittedName>
        <fullName evidence="1">Uncharacterized protein</fullName>
    </submittedName>
</protein>
<reference evidence="1 2" key="1">
    <citation type="journal article" date="2016" name="Int. J. Syst. Evol. Microbiol.">
        <title>Caldimicrobium thiodismutans sp. nov., a sulfur-disproportionating bacterium isolated from a hot spring, and emended description of the genus Caldimicrobium.</title>
        <authorList>
            <person name="Kojima H."/>
            <person name="Umezawa K."/>
            <person name="Fukui M."/>
        </authorList>
    </citation>
    <scope>NUCLEOTIDE SEQUENCE [LARGE SCALE GENOMIC DNA]</scope>
    <source>
        <strain evidence="1 2">TF1</strain>
    </source>
</reference>
<accession>A0A0U5AJP3</accession>
<dbReference type="AlphaFoldDB" id="A0A0U5AJP3"/>
<reference evidence="2" key="2">
    <citation type="journal article" date="2016" name="Int. J. Syst. Evol. Microbiol.">
        <title>Caldimicrobium thiodismutans sp. nov., a sulfur-disproportionating bacterium isolated from a hot spring.</title>
        <authorList>
            <person name="Kojima H."/>
            <person name="Umezawa K."/>
            <person name="Fukui M."/>
        </authorList>
    </citation>
    <scope>NUCLEOTIDE SEQUENCE [LARGE SCALE GENOMIC DNA]</scope>
    <source>
        <strain evidence="2">TF1</strain>
    </source>
</reference>
<dbReference type="Proteomes" id="UP000068196">
    <property type="component" value="Chromosome"/>
</dbReference>
<sequence length="71" mass="8134">MFAMANHPGIINPLKGKNKLGTSLFRNTFIAFPFTGTLNRRIKPCIIFDNLFRKVESSSIWLLRKKSFECG</sequence>
<proteinExistence type="predicted"/>
<evidence type="ECO:0000313" key="2">
    <source>
        <dbReference type="Proteomes" id="UP000068196"/>
    </source>
</evidence>
<keyword evidence="2" id="KW-1185">Reference proteome</keyword>
<gene>
    <name evidence="1" type="ORF">THC_1764</name>
</gene>
<dbReference type="EMBL" id="AP014945">
    <property type="protein sequence ID" value="BAU24124.1"/>
    <property type="molecule type" value="Genomic_DNA"/>
</dbReference>
<dbReference type="KEGG" id="cthi:THC_1764"/>
<organism evidence="1 2">
    <name type="scientific">Caldimicrobium thiodismutans</name>
    <dbReference type="NCBI Taxonomy" id="1653476"/>
    <lineage>
        <taxon>Bacteria</taxon>
        <taxon>Pseudomonadati</taxon>
        <taxon>Thermodesulfobacteriota</taxon>
        <taxon>Thermodesulfobacteria</taxon>
        <taxon>Thermodesulfobacteriales</taxon>
        <taxon>Thermodesulfobacteriaceae</taxon>
        <taxon>Caldimicrobium</taxon>
    </lineage>
</organism>
<evidence type="ECO:0000313" key="1">
    <source>
        <dbReference type="EMBL" id="BAU24124.1"/>
    </source>
</evidence>
<name>A0A0U5AJP3_9BACT</name>